<evidence type="ECO:0000313" key="7">
    <source>
        <dbReference type="EMBL" id="PRR82209.1"/>
    </source>
</evidence>
<dbReference type="PANTHER" id="PTHR30520:SF8">
    <property type="entry name" value="NITRITE TRANSPORTER NIRC"/>
    <property type="match status" value="1"/>
</dbReference>
<keyword evidence="2 6" id="KW-0812">Transmembrane</keyword>
<feature type="transmembrane region" description="Helical" evidence="6">
    <location>
        <begin position="184"/>
        <end position="211"/>
    </location>
</feature>
<dbReference type="GO" id="GO:0015499">
    <property type="term" value="F:formate transmembrane transporter activity"/>
    <property type="evidence" value="ECO:0007669"/>
    <property type="project" value="TreeGrafter"/>
</dbReference>
<feature type="transmembrane region" description="Helical" evidence="6">
    <location>
        <begin position="153"/>
        <end position="172"/>
    </location>
</feature>
<feature type="transmembrane region" description="Helical" evidence="6">
    <location>
        <begin position="60"/>
        <end position="81"/>
    </location>
</feature>
<dbReference type="GO" id="GO:0005886">
    <property type="term" value="C:plasma membrane"/>
    <property type="evidence" value="ECO:0007669"/>
    <property type="project" value="TreeGrafter"/>
</dbReference>
<evidence type="ECO:0000256" key="5">
    <source>
        <dbReference type="ARBA" id="ARBA00049660"/>
    </source>
</evidence>
<dbReference type="OrthoDB" id="9786493at2"/>
<dbReference type="PANTHER" id="PTHR30520">
    <property type="entry name" value="FORMATE TRANSPORTER-RELATED"/>
    <property type="match status" value="1"/>
</dbReference>
<dbReference type="PROSITE" id="PS01006">
    <property type="entry name" value="FORMATE_NITRITE_TP_2"/>
    <property type="match status" value="1"/>
</dbReference>
<protein>
    <submittedName>
        <fullName evidence="7">Nitrite transporter NirC</fullName>
    </submittedName>
</protein>
<dbReference type="InterPro" id="IPR023271">
    <property type="entry name" value="Aquaporin-like"/>
</dbReference>
<keyword evidence="3 6" id="KW-1133">Transmembrane helix</keyword>
<comment type="subcellular location">
    <subcellularLocation>
        <location evidence="1">Membrane</location>
        <topology evidence="1">Multi-pass membrane protein</topology>
    </subcellularLocation>
</comment>
<evidence type="ECO:0000256" key="3">
    <source>
        <dbReference type="ARBA" id="ARBA00022989"/>
    </source>
</evidence>
<evidence type="ECO:0000256" key="4">
    <source>
        <dbReference type="ARBA" id="ARBA00023136"/>
    </source>
</evidence>
<dbReference type="PROSITE" id="PS01005">
    <property type="entry name" value="FORMATE_NITRITE_TP_1"/>
    <property type="match status" value="1"/>
</dbReference>
<reference evidence="7 8" key="1">
    <citation type="submission" date="2018-03" db="EMBL/GenBank/DDBJ databases">
        <title>Genome sequence of Clostridium vincentii DSM 10228.</title>
        <authorList>
            <person name="Poehlein A."/>
            <person name="Daniel R."/>
        </authorList>
    </citation>
    <scope>NUCLEOTIDE SEQUENCE [LARGE SCALE GENOMIC DNA]</scope>
    <source>
        <strain evidence="7 8">DSM 10228</strain>
    </source>
</reference>
<dbReference type="InterPro" id="IPR024002">
    <property type="entry name" value="For/NO2_transpt_CS"/>
</dbReference>
<evidence type="ECO:0000313" key="8">
    <source>
        <dbReference type="Proteomes" id="UP000239471"/>
    </source>
</evidence>
<feature type="transmembrane region" description="Helical" evidence="6">
    <location>
        <begin position="223"/>
        <end position="249"/>
    </location>
</feature>
<dbReference type="Proteomes" id="UP000239471">
    <property type="component" value="Unassembled WGS sequence"/>
</dbReference>
<feature type="transmembrane region" description="Helical" evidence="6">
    <location>
        <begin position="25"/>
        <end position="48"/>
    </location>
</feature>
<organism evidence="7 8">
    <name type="scientific">Clostridium vincentii</name>
    <dbReference type="NCBI Taxonomy" id="52704"/>
    <lineage>
        <taxon>Bacteria</taxon>
        <taxon>Bacillati</taxon>
        <taxon>Bacillota</taxon>
        <taxon>Clostridia</taxon>
        <taxon>Eubacteriales</taxon>
        <taxon>Clostridiaceae</taxon>
        <taxon>Clostridium</taxon>
    </lineage>
</organism>
<sequence>MFNNEISAIAKSAQGKINFLKTNPLGYFVAAMLAGMYVGFGIILIYTIGGLLNGEPYTKILMGASFGIALSLVIMAGSELFTGNTMVMTIGIARKTVAIKDAIKLSFMCYLGNFLGAIILAILYWSSGLSDGHVGEFIVHTAVTKMNVEVLPLLVRGILCNILVCLASWSGYKCKSESAKLIMIFWCLFAFITSGFEHSIANMTLLFLALLEPHSAAVSISGYAYNLSIVTVGNIIGGIVFIAIPYYLISKKKEA</sequence>
<dbReference type="InterPro" id="IPR000292">
    <property type="entry name" value="For/NO2_transpt"/>
</dbReference>
<proteinExistence type="inferred from homology"/>
<accession>A0A2T0BEB9</accession>
<dbReference type="EMBL" id="PVXQ01000018">
    <property type="protein sequence ID" value="PRR82209.1"/>
    <property type="molecule type" value="Genomic_DNA"/>
</dbReference>
<dbReference type="AlphaFoldDB" id="A0A2T0BEB9"/>
<dbReference type="Pfam" id="PF01226">
    <property type="entry name" value="Form_Nir_trans"/>
    <property type="match status" value="1"/>
</dbReference>
<gene>
    <name evidence="7" type="primary">nirC</name>
    <name evidence="7" type="ORF">CLVI_18690</name>
</gene>
<comment type="caution">
    <text evidence="7">The sequence shown here is derived from an EMBL/GenBank/DDBJ whole genome shotgun (WGS) entry which is preliminary data.</text>
</comment>
<keyword evidence="4 6" id="KW-0472">Membrane</keyword>
<feature type="transmembrane region" description="Helical" evidence="6">
    <location>
        <begin position="102"/>
        <end position="125"/>
    </location>
</feature>
<dbReference type="Gene3D" id="1.20.1080.10">
    <property type="entry name" value="Glycerol uptake facilitator protein"/>
    <property type="match status" value="1"/>
</dbReference>
<dbReference type="RefSeq" id="WP_106059845.1">
    <property type="nucleotide sequence ID" value="NZ_PVXQ01000018.1"/>
</dbReference>
<name>A0A2T0BEB9_9CLOT</name>
<evidence type="ECO:0000256" key="1">
    <source>
        <dbReference type="ARBA" id="ARBA00004141"/>
    </source>
</evidence>
<keyword evidence="8" id="KW-1185">Reference proteome</keyword>
<comment type="similarity">
    <text evidence="5">Belongs to the FNT transporter (TC 1.A.16) family.</text>
</comment>
<evidence type="ECO:0000256" key="2">
    <source>
        <dbReference type="ARBA" id="ARBA00022692"/>
    </source>
</evidence>
<evidence type="ECO:0000256" key="6">
    <source>
        <dbReference type="SAM" id="Phobius"/>
    </source>
</evidence>